<organism evidence="1 2">
    <name type="scientific">Candidatus Enterovibrio escicola</name>
    <dbReference type="NCBI Taxonomy" id="1927127"/>
    <lineage>
        <taxon>Bacteria</taxon>
        <taxon>Pseudomonadati</taxon>
        <taxon>Pseudomonadota</taxon>
        <taxon>Gammaproteobacteria</taxon>
        <taxon>Vibrionales</taxon>
        <taxon>Vibrionaceae</taxon>
        <taxon>Enterovibrio</taxon>
    </lineage>
</organism>
<dbReference type="EMBL" id="NBYY01000013">
    <property type="protein sequence ID" value="PCS22881.1"/>
    <property type="molecule type" value="Genomic_DNA"/>
</dbReference>
<gene>
    <name evidence="1" type="ORF">BTN49_1438</name>
</gene>
<evidence type="ECO:0000313" key="2">
    <source>
        <dbReference type="Proteomes" id="UP000219020"/>
    </source>
</evidence>
<reference evidence="2" key="1">
    <citation type="submission" date="2017-04" db="EMBL/GenBank/DDBJ databases">
        <title>Genome evolution of the luminous symbionts of deep sea anglerfish.</title>
        <authorList>
            <person name="Hendry T.A."/>
        </authorList>
    </citation>
    <scope>NUCLEOTIDE SEQUENCE [LARGE SCALE GENOMIC DNA]</scope>
</reference>
<protein>
    <submittedName>
        <fullName evidence="1">Mobile element protein</fullName>
    </submittedName>
</protein>
<dbReference type="Proteomes" id="UP000219020">
    <property type="component" value="Unassembled WGS sequence"/>
</dbReference>
<name>A0A2A5T409_9GAMM</name>
<dbReference type="AlphaFoldDB" id="A0A2A5T409"/>
<comment type="caution">
    <text evidence="1">The sequence shown here is derived from an EMBL/GenBank/DDBJ whole genome shotgun (WGS) entry which is preliminary data.</text>
</comment>
<proteinExistence type="predicted"/>
<keyword evidence="2" id="KW-1185">Reference proteome</keyword>
<sequence length="38" mass="4348">MLNLLRRKIQQVSADGVYNTRACHHVRKNIGITFSIPP</sequence>
<evidence type="ECO:0000313" key="1">
    <source>
        <dbReference type="EMBL" id="PCS22881.1"/>
    </source>
</evidence>
<accession>A0A2A5T409</accession>